<dbReference type="Proteomes" id="UP000007488">
    <property type="component" value="Chromosome"/>
</dbReference>
<dbReference type="InterPro" id="IPR041614">
    <property type="entry name" value="DprA_WH"/>
</dbReference>
<dbReference type="InterPro" id="IPR057666">
    <property type="entry name" value="DrpA_SLOG"/>
</dbReference>
<evidence type="ECO:0000259" key="2">
    <source>
        <dbReference type="Pfam" id="PF02481"/>
    </source>
</evidence>
<dbReference type="Gene3D" id="3.40.50.450">
    <property type="match status" value="1"/>
</dbReference>
<dbReference type="STRING" id="645991.Sgly_2276"/>
<dbReference type="PANTHER" id="PTHR43022:SF1">
    <property type="entry name" value="PROTEIN SMF"/>
    <property type="match status" value="1"/>
</dbReference>
<reference evidence="5" key="2">
    <citation type="submission" date="2011-02" db="EMBL/GenBank/DDBJ databases">
        <title>The complete genome of Syntrophobotulus glycolicus DSM 8271.</title>
        <authorList>
            <person name="Lucas S."/>
            <person name="Copeland A."/>
            <person name="Lapidus A."/>
            <person name="Bruce D."/>
            <person name="Goodwin L."/>
            <person name="Pitluck S."/>
            <person name="Kyrpides N."/>
            <person name="Mavromatis K."/>
            <person name="Pagani I."/>
            <person name="Ivanova N."/>
            <person name="Mikhailova N."/>
            <person name="Chertkov O."/>
            <person name="Held B."/>
            <person name="Detter J.C."/>
            <person name="Tapia R."/>
            <person name="Han C."/>
            <person name="Land M."/>
            <person name="Hauser L."/>
            <person name="Markowitz V."/>
            <person name="Cheng J.-F."/>
            <person name="Hugenholtz P."/>
            <person name="Woyke T."/>
            <person name="Wu D."/>
            <person name="Spring S."/>
            <person name="Schroeder M."/>
            <person name="Brambilla E."/>
            <person name="Klenk H.-P."/>
            <person name="Eisen J.A."/>
        </authorList>
    </citation>
    <scope>NUCLEOTIDE SEQUENCE [LARGE SCALE GENOMIC DNA]</scope>
    <source>
        <strain evidence="5">DSM 8271 / FlGlyR</strain>
    </source>
</reference>
<dbReference type="SUPFAM" id="SSF102405">
    <property type="entry name" value="MCP/YpsA-like"/>
    <property type="match status" value="1"/>
</dbReference>
<accession>F0SUB5</accession>
<sequence>MECAREKIARAAILTLPGIGSRRLRYLLALFGSAIQAFDAAEERFPSGNRPSWMNVFQQSRKKLNLDELEQALSDQEILLVMPGEENYPPLLLECSDAPPLLFYKGMIDSGREGLAVVGSRRPTAYGRSAASCLAGQLAGKGYVIVSGLARGIDSAAHKGALEAGGLTWAFLAGGLDRIYPPENRKLAAEIIENGALISEYPPGRPCEPGQFPARNRLISGSARGVLVVEAAQKSGSLITVDFALEQGREVFAVPGPIFSEMSRGTHQLIRQGAKLVENVEDVLAEIKMENETLYSMKKEYEQSAQGQNIEKQKNGNTLFDHLDMKTENLQLLDYLSDVPLHIDTLALNCSMSPHTIALGLLELELQEIVKQLPGQYYVLARR</sequence>
<comment type="similarity">
    <text evidence="1">Belongs to the DprA/Smf family.</text>
</comment>
<dbReference type="RefSeq" id="WP_013625430.1">
    <property type="nucleotide sequence ID" value="NC_015172.1"/>
</dbReference>
<protein>
    <submittedName>
        <fullName evidence="4">DNA protecting protein DprA</fullName>
    </submittedName>
</protein>
<evidence type="ECO:0000259" key="3">
    <source>
        <dbReference type="Pfam" id="PF17782"/>
    </source>
</evidence>
<keyword evidence="5" id="KW-1185">Reference proteome</keyword>
<dbReference type="PANTHER" id="PTHR43022">
    <property type="entry name" value="PROTEIN SMF"/>
    <property type="match status" value="1"/>
</dbReference>
<dbReference type="Pfam" id="PF17782">
    <property type="entry name" value="WHD_DprA"/>
    <property type="match status" value="1"/>
</dbReference>
<dbReference type="InterPro" id="IPR036388">
    <property type="entry name" value="WH-like_DNA-bd_sf"/>
</dbReference>
<dbReference type="HOGENOM" id="CLU_029601_0_3_9"/>
<evidence type="ECO:0000256" key="1">
    <source>
        <dbReference type="ARBA" id="ARBA00006525"/>
    </source>
</evidence>
<dbReference type="eggNOG" id="COG0758">
    <property type="taxonomic scope" value="Bacteria"/>
</dbReference>
<dbReference type="AlphaFoldDB" id="F0SUB5"/>
<dbReference type="EMBL" id="CP002547">
    <property type="protein sequence ID" value="ADY56565.1"/>
    <property type="molecule type" value="Genomic_DNA"/>
</dbReference>
<proteinExistence type="inferred from homology"/>
<name>F0SUB5_SYNGF</name>
<evidence type="ECO:0000313" key="5">
    <source>
        <dbReference type="Proteomes" id="UP000007488"/>
    </source>
</evidence>
<organism evidence="4 5">
    <name type="scientific">Syntrophobotulus glycolicus (strain DSM 8271 / FlGlyR)</name>
    <dbReference type="NCBI Taxonomy" id="645991"/>
    <lineage>
        <taxon>Bacteria</taxon>
        <taxon>Bacillati</taxon>
        <taxon>Bacillota</taxon>
        <taxon>Clostridia</taxon>
        <taxon>Eubacteriales</taxon>
        <taxon>Desulfitobacteriaceae</taxon>
        <taxon>Syntrophobotulus</taxon>
    </lineage>
</organism>
<dbReference type="Pfam" id="PF02481">
    <property type="entry name" value="DNA_processg_A"/>
    <property type="match status" value="1"/>
</dbReference>
<feature type="domain" description="DprA winged helix" evidence="3">
    <location>
        <begin position="330"/>
        <end position="376"/>
    </location>
</feature>
<dbReference type="KEGG" id="sgy:Sgly_2276"/>
<gene>
    <name evidence="4" type="ordered locus">Sgly_2276</name>
</gene>
<evidence type="ECO:0000313" key="4">
    <source>
        <dbReference type="EMBL" id="ADY56565.1"/>
    </source>
</evidence>
<dbReference type="OrthoDB" id="9785707at2"/>
<dbReference type="Gene3D" id="1.10.10.10">
    <property type="entry name" value="Winged helix-like DNA-binding domain superfamily/Winged helix DNA-binding domain"/>
    <property type="match status" value="1"/>
</dbReference>
<feature type="domain" description="Smf/DprA SLOG" evidence="2">
    <location>
        <begin position="81"/>
        <end position="287"/>
    </location>
</feature>
<dbReference type="InterPro" id="IPR003488">
    <property type="entry name" value="DprA"/>
</dbReference>
<reference evidence="4 5" key="1">
    <citation type="journal article" date="2011" name="Stand. Genomic Sci.">
        <title>Complete genome sequence of Syntrophobotulus glycolicus type strain (FlGlyR).</title>
        <authorList>
            <person name="Han C."/>
            <person name="Mwirichia R."/>
            <person name="Chertkov O."/>
            <person name="Held B."/>
            <person name="Lapidus A."/>
            <person name="Nolan M."/>
            <person name="Lucas S."/>
            <person name="Hammon N."/>
            <person name="Deshpande S."/>
            <person name="Cheng J.F."/>
            <person name="Tapia R."/>
            <person name="Goodwin L."/>
            <person name="Pitluck S."/>
            <person name="Huntemann M."/>
            <person name="Liolios K."/>
            <person name="Ivanova N."/>
            <person name="Pagani I."/>
            <person name="Mavromatis K."/>
            <person name="Ovchinikova G."/>
            <person name="Pati A."/>
            <person name="Chen A."/>
            <person name="Palaniappan K."/>
            <person name="Land M."/>
            <person name="Hauser L."/>
            <person name="Brambilla E.M."/>
            <person name="Rohde M."/>
            <person name="Spring S."/>
            <person name="Sikorski J."/>
            <person name="Goker M."/>
            <person name="Woyke T."/>
            <person name="Bristow J."/>
            <person name="Eisen J.A."/>
            <person name="Markowitz V."/>
            <person name="Hugenholtz P."/>
            <person name="Kyrpides N.C."/>
            <person name="Klenk H.P."/>
            <person name="Detter J.C."/>
        </authorList>
    </citation>
    <scope>NUCLEOTIDE SEQUENCE [LARGE SCALE GENOMIC DNA]</scope>
    <source>
        <strain evidence="5">DSM 8271 / FlGlyR</strain>
    </source>
</reference>
<dbReference type="GO" id="GO:0009294">
    <property type="term" value="P:DNA-mediated transformation"/>
    <property type="evidence" value="ECO:0007669"/>
    <property type="project" value="InterPro"/>
</dbReference>
<dbReference type="NCBIfam" id="TIGR00732">
    <property type="entry name" value="dprA"/>
    <property type="match status" value="1"/>
</dbReference>